<dbReference type="NCBIfam" id="NF008769">
    <property type="entry name" value="PRK11798.2-5"/>
    <property type="match status" value="1"/>
</dbReference>
<dbReference type="InterPro" id="IPR007481">
    <property type="entry name" value="SspB"/>
</dbReference>
<name>A0A127F957_STEDE</name>
<dbReference type="RefSeq" id="WP_083536395.1">
    <property type="nucleotide sequence ID" value="NZ_CP011971.1"/>
</dbReference>
<dbReference type="Proteomes" id="UP000070250">
    <property type="component" value="Chromosome"/>
</dbReference>
<dbReference type="SUPFAM" id="SSF101738">
    <property type="entry name" value="SspB-like"/>
    <property type="match status" value="1"/>
</dbReference>
<dbReference type="GO" id="GO:0005840">
    <property type="term" value="C:ribosome"/>
    <property type="evidence" value="ECO:0007669"/>
    <property type="project" value="TreeGrafter"/>
</dbReference>
<sequence>MTEVPVPSRRPYLLRAMHEWISDSQQTPHIVVDASAPGVEVPHQYVQGGKIILNVSMNATSSLNLGNEFVLFRARFGGVTHDISVPVGAVLGIYARETGQGMIFSDIDAPPPQPTAPSESPSTSPGTLSANVRSGDAPKRTRPTLKVVK</sequence>
<feature type="compositionally biased region" description="Low complexity" evidence="1">
    <location>
        <begin position="116"/>
        <end position="129"/>
    </location>
</feature>
<reference evidence="2 3" key="1">
    <citation type="submission" date="2015-06" db="EMBL/GenBank/DDBJ databases">
        <title>A Comprehensive Approach to Explore the Metabolic and Phylogenetic Diversity of Bacterial Steroid Degradation in the Environment: Testosterone as an Example.</title>
        <authorList>
            <person name="Yang F.-C."/>
            <person name="Chen Y.-L."/>
            <person name="Yu C.-P."/>
            <person name="Tang S.-L."/>
            <person name="Wang P.-H."/>
            <person name="Ismail W."/>
            <person name="Wang C.-H."/>
            <person name="Yang C.-Y."/>
            <person name="Chiang Y.-R."/>
        </authorList>
    </citation>
    <scope>NUCLEOTIDE SEQUENCE [LARGE SCALE GENOMIC DNA]</scope>
    <source>
        <strain evidence="2 3">DSM 18526</strain>
    </source>
</reference>
<accession>A0A127F957</accession>
<dbReference type="PANTHER" id="PTHR37486">
    <property type="entry name" value="STRINGENT STARVATION PROTEIN B"/>
    <property type="match status" value="1"/>
</dbReference>
<feature type="compositionally biased region" description="Basic residues" evidence="1">
    <location>
        <begin position="140"/>
        <end position="149"/>
    </location>
</feature>
<gene>
    <name evidence="2" type="ORF">ACG33_03215</name>
</gene>
<evidence type="ECO:0000313" key="2">
    <source>
        <dbReference type="EMBL" id="AMN46135.1"/>
    </source>
</evidence>
<dbReference type="OrthoDB" id="9797358at2"/>
<dbReference type="KEGG" id="sdf:ACG33_03215"/>
<evidence type="ECO:0000313" key="3">
    <source>
        <dbReference type="Proteomes" id="UP000070250"/>
    </source>
</evidence>
<dbReference type="PANTHER" id="PTHR37486:SF1">
    <property type="entry name" value="STRINGENT STARVATION PROTEIN B"/>
    <property type="match status" value="1"/>
</dbReference>
<dbReference type="Pfam" id="PF04386">
    <property type="entry name" value="SspB"/>
    <property type="match status" value="1"/>
</dbReference>
<dbReference type="AlphaFoldDB" id="A0A127F957"/>
<dbReference type="GO" id="GO:0005829">
    <property type="term" value="C:cytosol"/>
    <property type="evidence" value="ECO:0007669"/>
    <property type="project" value="TreeGrafter"/>
</dbReference>
<evidence type="ECO:0000256" key="1">
    <source>
        <dbReference type="SAM" id="MobiDB-lite"/>
    </source>
</evidence>
<dbReference type="GO" id="GO:0045732">
    <property type="term" value="P:positive regulation of protein catabolic process"/>
    <property type="evidence" value="ECO:0007669"/>
    <property type="project" value="TreeGrafter"/>
</dbReference>
<keyword evidence="3" id="KW-1185">Reference proteome</keyword>
<dbReference type="STRING" id="465721.ACG33_03215"/>
<proteinExistence type="predicted"/>
<dbReference type="InterPro" id="IPR036760">
    <property type="entry name" value="SspB-like_sf"/>
</dbReference>
<dbReference type="PIRSF" id="PIRSF005276">
    <property type="entry name" value="SspB"/>
    <property type="match status" value="1"/>
</dbReference>
<protein>
    <recommendedName>
        <fullName evidence="4">Peptidase</fullName>
    </recommendedName>
</protein>
<dbReference type="Gene3D" id="2.30.30.220">
    <property type="entry name" value="SspB-like"/>
    <property type="match status" value="1"/>
</dbReference>
<dbReference type="EMBL" id="CP011971">
    <property type="protein sequence ID" value="AMN46135.1"/>
    <property type="molecule type" value="Genomic_DNA"/>
</dbReference>
<evidence type="ECO:0008006" key="4">
    <source>
        <dbReference type="Google" id="ProtNLM"/>
    </source>
</evidence>
<feature type="region of interest" description="Disordered" evidence="1">
    <location>
        <begin position="103"/>
        <end position="149"/>
    </location>
</feature>
<organism evidence="2 3">
    <name type="scientific">Steroidobacter denitrificans</name>
    <dbReference type="NCBI Taxonomy" id="465721"/>
    <lineage>
        <taxon>Bacteria</taxon>
        <taxon>Pseudomonadati</taxon>
        <taxon>Pseudomonadota</taxon>
        <taxon>Gammaproteobacteria</taxon>
        <taxon>Steroidobacterales</taxon>
        <taxon>Steroidobacteraceae</taxon>
        <taxon>Steroidobacter</taxon>
    </lineage>
</organism>